<accession>A0A9W9F7Y7</accession>
<name>A0A9W9F7Y7_9EURO</name>
<protein>
    <submittedName>
        <fullName evidence="2">Uncharacterized protein</fullName>
    </submittedName>
</protein>
<feature type="compositionally biased region" description="Polar residues" evidence="1">
    <location>
        <begin position="9"/>
        <end position="23"/>
    </location>
</feature>
<comment type="caution">
    <text evidence="2">The sequence shown here is derived from an EMBL/GenBank/DDBJ whole genome shotgun (WGS) entry which is preliminary data.</text>
</comment>
<evidence type="ECO:0000256" key="1">
    <source>
        <dbReference type="SAM" id="MobiDB-lite"/>
    </source>
</evidence>
<dbReference type="Proteomes" id="UP001149074">
    <property type="component" value="Unassembled WGS sequence"/>
</dbReference>
<evidence type="ECO:0000313" key="2">
    <source>
        <dbReference type="EMBL" id="KAJ5095277.1"/>
    </source>
</evidence>
<evidence type="ECO:0000313" key="3">
    <source>
        <dbReference type="Proteomes" id="UP001149074"/>
    </source>
</evidence>
<dbReference type="AlphaFoldDB" id="A0A9W9F7Y7"/>
<dbReference type="EMBL" id="JAPQKI010000006">
    <property type="protein sequence ID" value="KAJ5095277.1"/>
    <property type="molecule type" value="Genomic_DNA"/>
</dbReference>
<dbReference type="GeneID" id="81359040"/>
<dbReference type="RefSeq" id="XP_056473427.1">
    <property type="nucleotide sequence ID" value="XM_056620061.1"/>
</dbReference>
<keyword evidence="3" id="KW-1185">Reference proteome</keyword>
<organism evidence="2 3">
    <name type="scientific">Penicillium argentinense</name>
    <dbReference type="NCBI Taxonomy" id="1131581"/>
    <lineage>
        <taxon>Eukaryota</taxon>
        <taxon>Fungi</taxon>
        <taxon>Dikarya</taxon>
        <taxon>Ascomycota</taxon>
        <taxon>Pezizomycotina</taxon>
        <taxon>Eurotiomycetes</taxon>
        <taxon>Eurotiomycetidae</taxon>
        <taxon>Eurotiales</taxon>
        <taxon>Aspergillaceae</taxon>
        <taxon>Penicillium</taxon>
    </lineage>
</organism>
<reference evidence="2" key="2">
    <citation type="journal article" date="2023" name="IMA Fungus">
        <title>Comparative genomic study of the Penicillium genus elucidates a diverse pangenome and 15 lateral gene transfer events.</title>
        <authorList>
            <person name="Petersen C."/>
            <person name="Sorensen T."/>
            <person name="Nielsen M.R."/>
            <person name="Sondergaard T.E."/>
            <person name="Sorensen J.L."/>
            <person name="Fitzpatrick D.A."/>
            <person name="Frisvad J.C."/>
            <person name="Nielsen K.L."/>
        </authorList>
    </citation>
    <scope>NUCLEOTIDE SEQUENCE</scope>
    <source>
        <strain evidence="2">IBT 30761</strain>
    </source>
</reference>
<feature type="region of interest" description="Disordered" evidence="1">
    <location>
        <begin position="1"/>
        <end position="26"/>
    </location>
</feature>
<reference evidence="2" key="1">
    <citation type="submission" date="2022-11" db="EMBL/GenBank/DDBJ databases">
        <authorList>
            <person name="Petersen C."/>
        </authorList>
    </citation>
    <scope>NUCLEOTIDE SEQUENCE</scope>
    <source>
        <strain evidence="2">IBT 30761</strain>
    </source>
</reference>
<gene>
    <name evidence="2" type="ORF">N7532_007568</name>
</gene>
<proteinExistence type="predicted"/>
<sequence length="64" mass="6389">MPSLGTGEPIQSNKVVEQPTGRTSQHRCFRAGGGAVAACSAHVTSAAERSAEQAAGGGVSAMYV</sequence>